<name>A0ABY5UXN4_9BACT</name>
<dbReference type="PROSITE" id="PS51257">
    <property type="entry name" value="PROKAR_LIPOPROTEIN"/>
    <property type="match status" value="1"/>
</dbReference>
<feature type="chain" id="PRO_5045622204" evidence="1">
    <location>
        <begin position="21"/>
        <end position="271"/>
    </location>
</feature>
<keyword evidence="1" id="KW-0732">Signal</keyword>
<evidence type="ECO:0000256" key="1">
    <source>
        <dbReference type="SAM" id="SignalP"/>
    </source>
</evidence>
<sequence>MKKYLYFALAVLYACSPALAQDDYPTETDLYVFWQPDRPLTPADFQKSDSLSELNKYMYDSCRIGCVASVGLWTQADAPKRKKWTREHGEKIYVVPAFEKGDSYIIHNDTAGIAHEQIIFDLHEVGARLLRFKLQEATETTDHALGTQALLFKTYEAEIRKFVKEMTYSFTISVLVEKNDSLARWRAMVDDCLEKYADYATRPEDCARFILNKPLLDGYSTIKMLQGDFQQRDSSGNLIVVTQSKLPDTGTPIYKNEKRRRPIDRRPRIFR</sequence>
<dbReference type="GeneID" id="82891472"/>
<dbReference type="EMBL" id="CP102294">
    <property type="protein sequence ID" value="UWN56418.1"/>
    <property type="molecule type" value="Genomic_DNA"/>
</dbReference>
<accession>A0ABY5UXN4</accession>
<reference evidence="2" key="1">
    <citation type="journal article" date="2022" name="Cell">
        <title>Design, construction, and in vivo augmentation of a complex gut microbiome.</title>
        <authorList>
            <person name="Cheng A.G."/>
            <person name="Ho P.Y."/>
            <person name="Aranda-Diaz A."/>
            <person name="Jain S."/>
            <person name="Yu F.B."/>
            <person name="Meng X."/>
            <person name="Wang M."/>
            <person name="Iakiviak M."/>
            <person name="Nagashima K."/>
            <person name="Zhao A."/>
            <person name="Murugkar P."/>
            <person name="Patil A."/>
            <person name="Atabakhsh K."/>
            <person name="Weakley A."/>
            <person name="Yan J."/>
            <person name="Brumbaugh A.R."/>
            <person name="Higginbottom S."/>
            <person name="Dimas A."/>
            <person name="Shiver A.L."/>
            <person name="Deutschbauer A."/>
            <person name="Neff N."/>
            <person name="Sonnenburg J.L."/>
            <person name="Huang K.C."/>
            <person name="Fischbach M.A."/>
        </authorList>
    </citation>
    <scope>NUCLEOTIDE SEQUENCE</scope>
    <source>
        <strain evidence="2">AP11</strain>
    </source>
</reference>
<dbReference type="RefSeq" id="WP_019246223.1">
    <property type="nucleotide sequence ID" value="NZ_CAPH01000013.1"/>
</dbReference>
<gene>
    <name evidence="2" type="ORF">NQ491_07020</name>
</gene>
<proteinExistence type="predicted"/>
<keyword evidence="3" id="KW-1185">Reference proteome</keyword>
<dbReference type="Proteomes" id="UP001059295">
    <property type="component" value="Chromosome"/>
</dbReference>
<evidence type="ECO:0000313" key="2">
    <source>
        <dbReference type="EMBL" id="UWN56418.1"/>
    </source>
</evidence>
<feature type="signal peptide" evidence="1">
    <location>
        <begin position="1"/>
        <end position="20"/>
    </location>
</feature>
<protein>
    <submittedName>
        <fullName evidence="2">Uncharacterized protein</fullName>
    </submittedName>
</protein>
<evidence type="ECO:0000313" key="3">
    <source>
        <dbReference type="Proteomes" id="UP001059295"/>
    </source>
</evidence>
<organism evidence="2 3">
    <name type="scientific">Alistipes ihumii AP11</name>
    <dbReference type="NCBI Taxonomy" id="1211813"/>
    <lineage>
        <taxon>Bacteria</taxon>
        <taxon>Pseudomonadati</taxon>
        <taxon>Bacteroidota</taxon>
        <taxon>Bacteroidia</taxon>
        <taxon>Bacteroidales</taxon>
        <taxon>Rikenellaceae</taxon>
        <taxon>Alistipes</taxon>
    </lineage>
</organism>